<accession>A0AA41SFL2</accession>
<dbReference type="GO" id="GO:0000266">
    <property type="term" value="P:mitochondrial fission"/>
    <property type="evidence" value="ECO:0007669"/>
    <property type="project" value="InterPro"/>
</dbReference>
<protein>
    <submittedName>
        <fullName evidence="1">Uncharacterized protein</fullName>
    </submittedName>
</protein>
<comment type="caution">
    <text evidence="1">The sequence shown here is derived from an EMBL/GenBank/DDBJ whole genome shotgun (WGS) entry which is preliminary data.</text>
</comment>
<feature type="non-terminal residue" evidence="1">
    <location>
        <position position="1"/>
    </location>
</feature>
<dbReference type="InterPro" id="IPR011990">
    <property type="entry name" value="TPR-like_helical_dom_sf"/>
</dbReference>
<sequence length="122" mass="14168">MDLERRAGRFAGSIVSFLDREDQFPYYTDMIHDYKYDLQNYPANTPTEVINDCTLKLSRALVHSKEKKDVKEGIFKLTNAYDGVLGVLTPLQERDMLYLLAVGYYQEGDYQKSLCHLDKCLE</sequence>
<keyword evidence="2" id="KW-1185">Reference proteome</keyword>
<dbReference type="PANTHER" id="PTHR13247:SF0">
    <property type="entry name" value="MITOCHONDRIAL FISSION 1 PROTEIN"/>
    <property type="match status" value="1"/>
</dbReference>
<dbReference type="EMBL" id="JAJJMA010149828">
    <property type="protein sequence ID" value="MCL7034784.1"/>
    <property type="molecule type" value="Genomic_DNA"/>
</dbReference>
<evidence type="ECO:0000313" key="1">
    <source>
        <dbReference type="EMBL" id="MCL7034784.1"/>
    </source>
</evidence>
<dbReference type="SUPFAM" id="SSF48452">
    <property type="entry name" value="TPR-like"/>
    <property type="match status" value="1"/>
</dbReference>
<dbReference type="AlphaFoldDB" id="A0AA41SFL2"/>
<gene>
    <name evidence="1" type="ORF">MKW94_024592</name>
</gene>
<dbReference type="Proteomes" id="UP001177140">
    <property type="component" value="Unassembled WGS sequence"/>
</dbReference>
<evidence type="ECO:0000313" key="2">
    <source>
        <dbReference type="Proteomes" id="UP001177140"/>
    </source>
</evidence>
<dbReference type="GO" id="GO:0005741">
    <property type="term" value="C:mitochondrial outer membrane"/>
    <property type="evidence" value="ECO:0007669"/>
    <property type="project" value="TreeGrafter"/>
</dbReference>
<reference evidence="1" key="1">
    <citation type="submission" date="2022-03" db="EMBL/GenBank/DDBJ databases">
        <title>A functionally conserved STORR gene fusion in Papaver species that diverged 16.8 million years ago.</title>
        <authorList>
            <person name="Catania T."/>
        </authorList>
    </citation>
    <scope>NUCLEOTIDE SEQUENCE</scope>
    <source>
        <strain evidence="1">S-191538</strain>
    </source>
</reference>
<dbReference type="InterPro" id="IPR016543">
    <property type="entry name" value="Fis1"/>
</dbReference>
<dbReference type="Pfam" id="PF14853">
    <property type="entry name" value="Fis1_TPR_C"/>
    <property type="match status" value="1"/>
</dbReference>
<dbReference type="Gene3D" id="1.25.40.10">
    <property type="entry name" value="Tetratricopeptide repeat domain"/>
    <property type="match status" value="1"/>
</dbReference>
<name>A0AA41SFL2_PAPNU</name>
<dbReference type="GO" id="GO:0000422">
    <property type="term" value="P:autophagy of mitochondrion"/>
    <property type="evidence" value="ECO:0007669"/>
    <property type="project" value="TreeGrafter"/>
</dbReference>
<dbReference type="PANTHER" id="PTHR13247">
    <property type="entry name" value="TETRATRICOPEPTIDE REPEAT PROTEIN 11 TPR REPEAT PROTEIN 11"/>
    <property type="match status" value="1"/>
</dbReference>
<organism evidence="1 2">
    <name type="scientific">Papaver nudicaule</name>
    <name type="common">Iceland poppy</name>
    <dbReference type="NCBI Taxonomy" id="74823"/>
    <lineage>
        <taxon>Eukaryota</taxon>
        <taxon>Viridiplantae</taxon>
        <taxon>Streptophyta</taxon>
        <taxon>Embryophyta</taxon>
        <taxon>Tracheophyta</taxon>
        <taxon>Spermatophyta</taxon>
        <taxon>Magnoliopsida</taxon>
        <taxon>Ranunculales</taxon>
        <taxon>Papaveraceae</taxon>
        <taxon>Papaveroideae</taxon>
        <taxon>Papaver</taxon>
    </lineage>
</organism>
<dbReference type="InterPro" id="IPR028061">
    <property type="entry name" value="Fis1_TPR_C"/>
</dbReference>
<dbReference type="GO" id="GO:0005778">
    <property type="term" value="C:peroxisomal membrane"/>
    <property type="evidence" value="ECO:0007669"/>
    <property type="project" value="TreeGrafter"/>
</dbReference>
<dbReference type="GO" id="GO:0016559">
    <property type="term" value="P:peroxisome fission"/>
    <property type="evidence" value="ECO:0007669"/>
    <property type="project" value="TreeGrafter"/>
</dbReference>
<proteinExistence type="predicted"/>